<dbReference type="SUPFAM" id="SSF57863">
    <property type="entry name" value="ArfGap/RecO-like zinc finger"/>
    <property type="match status" value="1"/>
</dbReference>
<evidence type="ECO:0000256" key="5">
    <source>
        <dbReference type="PROSITE-ProRule" id="PRU00288"/>
    </source>
</evidence>
<dbReference type="SUPFAM" id="SSF103657">
    <property type="entry name" value="BAR/IMD domain-like"/>
    <property type="match status" value="1"/>
</dbReference>
<evidence type="ECO:0000259" key="8">
    <source>
        <dbReference type="PROSITE" id="PS50115"/>
    </source>
</evidence>
<keyword evidence="3 5" id="KW-0863">Zinc-finger</keyword>
<dbReference type="SUPFAM" id="SSF50729">
    <property type="entry name" value="PH domain-like"/>
    <property type="match status" value="1"/>
</dbReference>
<dbReference type="InterPro" id="IPR001849">
    <property type="entry name" value="PH_domain"/>
</dbReference>
<dbReference type="FunCoup" id="A0A1C7N0V5">
    <property type="interactions" value="231"/>
</dbReference>
<evidence type="ECO:0000256" key="6">
    <source>
        <dbReference type="SAM" id="MobiDB-lite"/>
    </source>
</evidence>
<dbReference type="Proteomes" id="UP000093000">
    <property type="component" value="Unassembled WGS sequence"/>
</dbReference>
<dbReference type="Gene3D" id="1.10.220.150">
    <property type="entry name" value="Arf GTPase activating protein"/>
    <property type="match status" value="1"/>
</dbReference>
<feature type="compositionally biased region" description="Polar residues" evidence="6">
    <location>
        <begin position="471"/>
        <end position="486"/>
    </location>
</feature>
<dbReference type="InterPro" id="IPR004148">
    <property type="entry name" value="BAR_dom"/>
</dbReference>
<gene>
    <name evidence="9" type="primary">csx2_0</name>
    <name evidence="9" type="ORF">A0J61_09175</name>
</gene>
<dbReference type="PROSITE" id="PS50003">
    <property type="entry name" value="PH_DOMAIN"/>
    <property type="match status" value="1"/>
</dbReference>
<evidence type="ECO:0000256" key="3">
    <source>
        <dbReference type="ARBA" id="ARBA00022771"/>
    </source>
</evidence>
<dbReference type="AlphaFoldDB" id="A0A1C7N0V5"/>
<dbReference type="InterPro" id="IPR001164">
    <property type="entry name" value="ArfGAP_dom"/>
</dbReference>
<dbReference type="EMBL" id="LUGH01000790">
    <property type="protein sequence ID" value="OBZ82775.1"/>
    <property type="molecule type" value="Genomic_DNA"/>
</dbReference>
<feature type="domain" description="Arf-GAP" evidence="8">
    <location>
        <begin position="624"/>
        <end position="756"/>
    </location>
</feature>
<feature type="region of interest" description="Disordered" evidence="6">
    <location>
        <begin position="471"/>
        <end position="508"/>
    </location>
</feature>
<evidence type="ECO:0000313" key="10">
    <source>
        <dbReference type="Proteomes" id="UP000093000"/>
    </source>
</evidence>
<sequence>MSIEEENINYQQEMLDRFPPIWKNSCLDEIYLEDGPLFRATIKQLEERTVSLRTSLKRIIKTATVSLELRNQLADADKAYFYALRDTPCVEPFMTQYLSDTFTAIHEERLRLGQSLSTQLIEPLKRLYEDEIKTVDVRKRQFEEESREYYGSLSKYLKHSSNNNKTTYDQQHQVRKSKFDLARFDYLNFLLGLHGGKKENEILFCIADHTVRHVNYFGVIANKTDIEKKGLNEVFLKITNDSREQELAAQEREKKREALVARCHLSVDSEKTKFLDEEVTVEEVIAENSKKHSTKTTESQENSTQDLLQTPAAESRKKEGFLFTTSKPFKSTGAFDVTQNAATWRKYWCVLSNGQLHEYTNWKKQLELHIDPINLTLATVRKARHFERRFCFEIITPQLRRVYQATSDEEAQDWINTITNSIKGVLSGTGSAVNLLELGSQVPMPPIAPRRHRRSISGAFKSGLAAVTGTNHHGSSNLVVSPSKSTPVKLKKGTISDESTKNKMPVPPVPPIKAASVNQSQIGSNLPLAQAPLSRTASVVSSVNAPSKLASSRPPSSLFQIPFDHLESSFSAPADRNRWSGFSIGSFSFDKKDKDNGSIKSMSISSNKIQLFGLASVADSEVNSKLLSILKEDSSNHNCVDCNARDPEWCSLNLGVLLCIECSGIHRSLGTHVSKVRSLTMDTTSYTLDLIELLRSIGNARANDIWDVRISQNKANKETEIPRPGPYESHATKMAYIQAKYVGRQFVQLIDPSTDPNQILFDAIDKDDIPNALYALALGADVQSIRPNGTILTTTENQATLLPKDNQEPDQMPQYALYCALLRSRIVTEDHALYPISNSMISDIESDSQSTESSISTTPSPKRIFPMAELLLQHNADTSLVNADFVLDDQALAYLNTKMMARGQSRVIRSGSVAKPLPTEDEIAAQESIAITIADEIY</sequence>
<proteinExistence type="predicted"/>
<dbReference type="GO" id="GO:0005737">
    <property type="term" value="C:cytoplasm"/>
    <property type="evidence" value="ECO:0007669"/>
    <property type="project" value="InterPro"/>
</dbReference>
<dbReference type="PRINTS" id="PR00405">
    <property type="entry name" value="REVINTRACTNG"/>
</dbReference>
<evidence type="ECO:0000313" key="9">
    <source>
        <dbReference type="EMBL" id="OBZ82775.1"/>
    </source>
</evidence>
<feature type="domain" description="PH" evidence="7">
    <location>
        <begin position="315"/>
        <end position="423"/>
    </location>
</feature>
<organism evidence="9 10">
    <name type="scientific">Choanephora cucurbitarum</name>
    <dbReference type="NCBI Taxonomy" id="101091"/>
    <lineage>
        <taxon>Eukaryota</taxon>
        <taxon>Fungi</taxon>
        <taxon>Fungi incertae sedis</taxon>
        <taxon>Mucoromycota</taxon>
        <taxon>Mucoromycotina</taxon>
        <taxon>Mucoromycetes</taxon>
        <taxon>Mucorales</taxon>
        <taxon>Mucorineae</taxon>
        <taxon>Choanephoraceae</taxon>
        <taxon>Choanephoroideae</taxon>
        <taxon>Choanephora</taxon>
    </lineage>
</organism>
<evidence type="ECO:0000256" key="1">
    <source>
        <dbReference type="ARBA" id="ARBA00022468"/>
    </source>
</evidence>
<dbReference type="InterPro" id="IPR038508">
    <property type="entry name" value="ArfGAP_dom_sf"/>
</dbReference>
<evidence type="ECO:0000256" key="2">
    <source>
        <dbReference type="ARBA" id="ARBA00022723"/>
    </source>
</evidence>
<dbReference type="GO" id="GO:0008270">
    <property type="term" value="F:zinc ion binding"/>
    <property type="evidence" value="ECO:0007669"/>
    <property type="project" value="UniProtKB-KW"/>
</dbReference>
<reference evidence="9 10" key="1">
    <citation type="submission" date="2016-03" db="EMBL/GenBank/DDBJ databases">
        <title>Choanephora cucurbitarum.</title>
        <authorList>
            <person name="Min B."/>
            <person name="Park H."/>
            <person name="Park J.-H."/>
            <person name="Shin H.-D."/>
            <person name="Choi I.-G."/>
        </authorList>
    </citation>
    <scope>NUCLEOTIDE SEQUENCE [LARGE SCALE GENOMIC DNA]</scope>
    <source>
        <strain evidence="9 10">KUS-F28377</strain>
    </source>
</reference>
<dbReference type="InterPro" id="IPR027267">
    <property type="entry name" value="AH/BAR_dom_sf"/>
</dbReference>
<dbReference type="PANTHER" id="PTHR23180:SF160">
    <property type="entry name" value="ADP-RIBOSYLATION FACTOR GTPASE-ACTIVATING PROTEIN EFFECTOR PROTEIN 1"/>
    <property type="match status" value="1"/>
</dbReference>
<dbReference type="CDD" id="cd08204">
    <property type="entry name" value="ArfGap"/>
    <property type="match status" value="1"/>
</dbReference>
<protein>
    <submittedName>
        <fullName evidence="9">Protein csx2</fullName>
    </submittedName>
</protein>
<keyword evidence="10" id="KW-1185">Reference proteome</keyword>
<accession>A0A1C7N0V5</accession>
<dbReference type="Gene3D" id="2.30.29.30">
    <property type="entry name" value="Pleckstrin-homology domain (PH domain)/Phosphotyrosine-binding domain (PTB)"/>
    <property type="match status" value="1"/>
</dbReference>
<keyword evidence="1" id="KW-0343">GTPase activation</keyword>
<comment type="caution">
    <text evidence="9">The sequence shown here is derived from an EMBL/GenBank/DDBJ whole genome shotgun (WGS) entry which is preliminary data.</text>
</comment>
<dbReference type="GO" id="GO:0005096">
    <property type="term" value="F:GTPase activator activity"/>
    <property type="evidence" value="ECO:0007669"/>
    <property type="project" value="UniProtKB-KW"/>
</dbReference>
<dbReference type="InParanoid" id="A0A1C7N0V5"/>
<dbReference type="FunFam" id="1.10.220.150:FF:000009">
    <property type="entry name" value="stromal membrane-associated protein 1 isoform X1"/>
    <property type="match status" value="1"/>
</dbReference>
<dbReference type="PROSITE" id="PS50115">
    <property type="entry name" value="ARFGAP"/>
    <property type="match status" value="1"/>
</dbReference>
<evidence type="ECO:0000256" key="4">
    <source>
        <dbReference type="ARBA" id="ARBA00022833"/>
    </source>
</evidence>
<dbReference type="STRING" id="101091.A0A1C7N0V5"/>
<dbReference type="InterPro" id="IPR045258">
    <property type="entry name" value="ACAP1/2/3-like"/>
</dbReference>
<feature type="compositionally biased region" description="Polar residues" evidence="6">
    <location>
        <begin position="296"/>
        <end position="308"/>
    </location>
</feature>
<dbReference type="FunFam" id="2.30.29.30:FF:000252">
    <property type="entry name" value="ARF GTPase activator (Csx2)"/>
    <property type="match status" value="1"/>
</dbReference>
<keyword evidence="4" id="KW-0862">Zinc</keyword>
<dbReference type="SMART" id="SM00105">
    <property type="entry name" value="ArfGap"/>
    <property type="match status" value="1"/>
</dbReference>
<keyword evidence="2" id="KW-0479">Metal-binding</keyword>
<dbReference type="Pfam" id="PF16746">
    <property type="entry name" value="BAR_3"/>
    <property type="match status" value="1"/>
</dbReference>
<dbReference type="Pfam" id="PF00169">
    <property type="entry name" value="PH"/>
    <property type="match status" value="1"/>
</dbReference>
<dbReference type="Gene3D" id="1.20.1270.60">
    <property type="entry name" value="Arfaptin homology (AH) domain/BAR domain"/>
    <property type="match status" value="1"/>
</dbReference>
<name>A0A1C7N0V5_9FUNG</name>
<feature type="region of interest" description="Disordered" evidence="6">
    <location>
        <begin position="287"/>
        <end position="316"/>
    </location>
</feature>
<dbReference type="InterPro" id="IPR037278">
    <property type="entry name" value="ARFGAP/RecO"/>
</dbReference>
<dbReference type="SMART" id="SM00233">
    <property type="entry name" value="PH"/>
    <property type="match status" value="1"/>
</dbReference>
<evidence type="ECO:0000259" key="7">
    <source>
        <dbReference type="PROSITE" id="PS50003"/>
    </source>
</evidence>
<dbReference type="InterPro" id="IPR011993">
    <property type="entry name" value="PH-like_dom_sf"/>
</dbReference>
<dbReference type="PANTHER" id="PTHR23180">
    <property type="entry name" value="CENTAURIN/ARF"/>
    <property type="match status" value="1"/>
</dbReference>
<dbReference type="Pfam" id="PF01412">
    <property type="entry name" value="ArfGap"/>
    <property type="match status" value="1"/>
</dbReference>
<dbReference type="OrthoDB" id="10266696at2759"/>